<proteinExistence type="predicted"/>
<comment type="caution">
    <text evidence="1">The sequence shown here is derived from an EMBL/GenBank/DDBJ whole genome shotgun (WGS) entry which is preliminary data.</text>
</comment>
<dbReference type="EMBL" id="JAPFFF010000036">
    <property type="protein sequence ID" value="KAK8843181.1"/>
    <property type="molecule type" value="Genomic_DNA"/>
</dbReference>
<name>A0ABR2HAB1_9EUKA</name>
<gene>
    <name evidence="1" type="ORF">M9Y10_025378</name>
</gene>
<evidence type="ECO:0000313" key="1">
    <source>
        <dbReference type="EMBL" id="KAK8843181.1"/>
    </source>
</evidence>
<organism evidence="1 2">
    <name type="scientific">Tritrichomonas musculus</name>
    <dbReference type="NCBI Taxonomy" id="1915356"/>
    <lineage>
        <taxon>Eukaryota</taxon>
        <taxon>Metamonada</taxon>
        <taxon>Parabasalia</taxon>
        <taxon>Tritrichomonadida</taxon>
        <taxon>Tritrichomonadidae</taxon>
        <taxon>Tritrichomonas</taxon>
    </lineage>
</organism>
<sequence length="207" mass="24750">MNNNFFDNYQNEIIQNIIPFLALNSQILAYQQLLVDMLEFYNYKEDELIVYLIIQNILQVSFKSVKYIQEFYRETEKVFDDNDRLTHYQERNQPLNIKNNSIPIWPLTLNEIENGLLKKDINKQIKWKYDNKKYQGKIKFQTVEDAEMQGYLLLMSLRNSLKDNDENLLKIFIKDEENNYPLIHALLYCGTHCNSKSLISLEAFKSL</sequence>
<evidence type="ECO:0000313" key="2">
    <source>
        <dbReference type="Proteomes" id="UP001470230"/>
    </source>
</evidence>
<reference evidence="1 2" key="1">
    <citation type="submission" date="2024-04" db="EMBL/GenBank/DDBJ databases">
        <title>Tritrichomonas musculus Genome.</title>
        <authorList>
            <person name="Alves-Ferreira E."/>
            <person name="Grigg M."/>
            <person name="Lorenzi H."/>
            <person name="Galac M."/>
        </authorList>
    </citation>
    <scope>NUCLEOTIDE SEQUENCE [LARGE SCALE GENOMIC DNA]</scope>
    <source>
        <strain evidence="1 2">EAF2021</strain>
    </source>
</reference>
<protein>
    <submittedName>
        <fullName evidence="1">Uncharacterized protein</fullName>
    </submittedName>
</protein>
<accession>A0ABR2HAB1</accession>
<keyword evidence="2" id="KW-1185">Reference proteome</keyword>
<dbReference type="Proteomes" id="UP001470230">
    <property type="component" value="Unassembled WGS sequence"/>
</dbReference>